<dbReference type="RefSeq" id="WP_272655486.1">
    <property type="nucleotide sequence ID" value="NZ_CP085083.1"/>
</dbReference>
<feature type="chain" id="PRO_5042598818" evidence="2">
    <location>
        <begin position="23"/>
        <end position="127"/>
    </location>
</feature>
<evidence type="ECO:0000313" key="3">
    <source>
        <dbReference type="EMBL" id="WDZ51818.1"/>
    </source>
</evidence>
<feature type="signal peptide" evidence="2">
    <location>
        <begin position="1"/>
        <end position="22"/>
    </location>
</feature>
<protein>
    <submittedName>
        <fullName evidence="3">DUF1090 domain-containing protein</fullName>
    </submittedName>
</protein>
<dbReference type="KEGG" id="aviv:LF296_03205"/>
<reference evidence="3" key="1">
    <citation type="journal article" date="2022" name="Front Environ Sci">
        <title>Complete genome sequence analysis of a novel alkane-degrading bacterial strain, Acinetobacter vivianii KJ-1, and its diesel degradation ability.</title>
        <authorList>
            <person name="Zhang Y."/>
            <person name="Song F."/>
            <person name="Wang J."/>
            <person name="Zhao Q."/>
            <person name="Zheng L."/>
            <person name="Wang Z."/>
            <person name="Zhang X."/>
            <person name="Gao Y."/>
            <person name="Chen G."/>
            <person name="Huang Y."/>
        </authorList>
    </citation>
    <scope>NUCLEOTIDE SEQUENCE</scope>
    <source>
        <strain evidence="3">KJ-1</strain>
    </source>
</reference>
<dbReference type="Pfam" id="PF06476">
    <property type="entry name" value="DUF1090"/>
    <property type="match status" value="1"/>
</dbReference>
<sequence length="127" mass="14404">MKLLKSFFVFTTLFVSMTTVQAEVLKGCAAKKQDIETQLKYAQSRGNSHEISGLQKALIENTAYCNDFKLQQDREQKVLEKQTKVAKAELELQQAKESGKTSKVLKKQEKLKEAQHALNEAKTQLDI</sequence>
<dbReference type="AlphaFoldDB" id="A0AAJ6P5Q3"/>
<dbReference type="EMBL" id="CP085083">
    <property type="protein sequence ID" value="WDZ51818.1"/>
    <property type="molecule type" value="Genomic_DNA"/>
</dbReference>
<evidence type="ECO:0000256" key="1">
    <source>
        <dbReference type="SAM" id="Coils"/>
    </source>
</evidence>
<name>A0AAJ6P5Q3_9GAMM</name>
<gene>
    <name evidence="3" type="ORF">LF296_03205</name>
</gene>
<feature type="coiled-coil region" evidence="1">
    <location>
        <begin position="78"/>
        <end position="124"/>
    </location>
</feature>
<dbReference type="InterPro" id="IPR009468">
    <property type="entry name" value="DUF1090"/>
</dbReference>
<reference evidence="3" key="2">
    <citation type="submission" date="2023-02" db="EMBL/GenBank/DDBJ databases">
        <authorList>
            <person name="Huang Y."/>
            <person name="Zhang Y."/>
            <person name="Zhang T."/>
            <person name="Wang J."/>
        </authorList>
    </citation>
    <scope>NUCLEOTIDE SEQUENCE</scope>
    <source>
        <strain evidence="3">KJ-1</strain>
    </source>
</reference>
<keyword evidence="2" id="KW-0732">Signal</keyword>
<proteinExistence type="predicted"/>
<evidence type="ECO:0000313" key="4">
    <source>
        <dbReference type="Proteomes" id="UP001199528"/>
    </source>
</evidence>
<accession>A0AAJ6P5Q3</accession>
<keyword evidence="1" id="KW-0175">Coiled coil</keyword>
<evidence type="ECO:0000256" key="2">
    <source>
        <dbReference type="SAM" id="SignalP"/>
    </source>
</evidence>
<organism evidence="3 4">
    <name type="scientific">Acinetobacter vivianii</name>
    <dbReference type="NCBI Taxonomy" id="1776742"/>
    <lineage>
        <taxon>Bacteria</taxon>
        <taxon>Pseudomonadati</taxon>
        <taxon>Pseudomonadota</taxon>
        <taxon>Gammaproteobacteria</taxon>
        <taxon>Moraxellales</taxon>
        <taxon>Moraxellaceae</taxon>
        <taxon>Acinetobacter</taxon>
    </lineage>
</organism>
<dbReference type="Proteomes" id="UP001199528">
    <property type="component" value="Chromosome"/>
</dbReference>